<reference evidence="2" key="1">
    <citation type="journal article" date="2017" name="Cell">
        <title>Insights into land plant evolution garnered from the Marchantia polymorpha genome.</title>
        <authorList>
            <person name="Bowman J.L."/>
            <person name="Kohchi T."/>
            <person name="Yamato K.T."/>
            <person name="Jenkins J."/>
            <person name="Shu S."/>
            <person name="Ishizaki K."/>
            <person name="Yamaoka S."/>
            <person name="Nishihama R."/>
            <person name="Nakamura Y."/>
            <person name="Berger F."/>
            <person name="Adam C."/>
            <person name="Aki S.S."/>
            <person name="Althoff F."/>
            <person name="Araki T."/>
            <person name="Arteaga-Vazquez M.A."/>
            <person name="Balasubrmanian S."/>
            <person name="Barry K."/>
            <person name="Bauer D."/>
            <person name="Boehm C.R."/>
            <person name="Briginshaw L."/>
            <person name="Caballero-Perez J."/>
            <person name="Catarino B."/>
            <person name="Chen F."/>
            <person name="Chiyoda S."/>
            <person name="Chovatia M."/>
            <person name="Davies K.M."/>
            <person name="Delmans M."/>
            <person name="Demura T."/>
            <person name="Dierschke T."/>
            <person name="Dolan L."/>
            <person name="Dorantes-Acosta A.E."/>
            <person name="Eklund D.M."/>
            <person name="Florent S.N."/>
            <person name="Flores-Sandoval E."/>
            <person name="Fujiyama A."/>
            <person name="Fukuzawa H."/>
            <person name="Galik B."/>
            <person name="Grimanelli D."/>
            <person name="Grimwood J."/>
            <person name="Grossniklaus U."/>
            <person name="Hamada T."/>
            <person name="Haseloff J."/>
            <person name="Hetherington A.J."/>
            <person name="Higo A."/>
            <person name="Hirakawa Y."/>
            <person name="Hundley H.N."/>
            <person name="Ikeda Y."/>
            <person name="Inoue K."/>
            <person name="Inoue S.I."/>
            <person name="Ishida S."/>
            <person name="Jia Q."/>
            <person name="Kakita M."/>
            <person name="Kanazawa T."/>
            <person name="Kawai Y."/>
            <person name="Kawashima T."/>
            <person name="Kennedy M."/>
            <person name="Kinose K."/>
            <person name="Kinoshita T."/>
            <person name="Kohara Y."/>
            <person name="Koide E."/>
            <person name="Komatsu K."/>
            <person name="Kopischke S."/>
            <person name="Kubo M."/>
            <person name="Kyozuka J."/>
            <person name="Lagercrantz U."/>
            <person name="Lin S.S."/>
            <person name="Lindquist E."/>
            <person name="Lipzen A.M."/>
            <person name="Lu C.W."/>
            <person name="De Luna E."/>
            <person name="Martienssen R.A."/>
            <person name="Minamino N."/>
            <person name="Mizutani M."/>
            <person name="Mizutani M."/>
            <person name="Mochizuki N."/>
            <person name="Monte I."/>
            <person name="Mosher R."/>
            <person name="Nagasaki H."/>
            <person name="Nakagami H."/>
            <person name="Naramoto S."/>
            <person name="Nishitani K."/>
            <person name="Ohtani M."/>
            <person name="Okamoto T."/>
            <person name="Okumura M."/>
            <person name="Phillips J."/>
            <person name="Pollak B."/>
            <person name="Reinders A."/>
            <person name="Rovekamp M."/>
            <person name="Sano R."/>
            <person name="Sawa S."/>
            <person name="Schmid M.W."/>
            <person name="Shirakawa M."/>
            <person name="Solano R."/>
            <person name="Spunde A."/>
            <person name="Suetsugu N."/>
            <person name="Sugano S."/>
            <person name="Sugiyama A."/>
            <person name="Sun R."/>
            <person name="Suzuki Y."/>
            <person name="Takenaka M."/>
            <person name="Takezawa D."/>
            <person name="Tomogane H."/>
            <person name="Tsuzuki M."/>
            <person name="Ueda T."/>
            <person name="Umeda M."/>
            <person name="Ward J.M."/>
            <person name="Watanabe Y."/>
            <person name="Yazaki K."/>
            <person name="Yokoyama R."/>
            <person name="Yoshitake Y."/>
            <person name="Yotsui I."/>
            <person name="Zachgo S."/>
            <person name="Schmutz J."/>
        </authorList>
    </citation>
    <scope>NUCLEOTIDE SEQUENCE [LARGE SCALE GENOMIC DNA]</scope>
    <source>
        <strain evidence="2">Tak-1</strain>
    </source>
</reference>
<dbReference type="Gramene" id="Mp1g26430.1">
    <property type="protein sequence ID" value="Mp1g26430.1.cds1"/>
    <property type="gene ID" value="Mp1g26430"/>
</dbReference>
<evidence type="ECO:0000313" key="1">
    <source>
        <dbReference type="EMBL" id="PTQ49781.1"/>
    </source>
</evidence>
<accession>A0A2R6XUK4</accession>
<proteinExistence type="predicted"/>
<protein>
    <submittedName>
        <fullName evidence="1">Uncharacterized protein</fullName>
    </submittedName>
</protein>
<dbReference type="AlphaFoldDB" id="A0A2R6XUK4"/>
<sequence>MCRCHFWVMIIRTSWRPSFEESQFQCYVRTIELRLSCIGLHFQAHNRIFLGPIILDTSHIVKTYFGLQTWLLLTITFCPGDSSPLDSIVKT</sequence>
<name>A0A2R6XUK4_MARPO</name>
<dbReference type="EMBL" id="KZ772674">
    <property type="protein sequence ID" value="PTQ49781.1"/>
    <property type="molecule type" value="Genomic_DNA"/>
</dbReference>
<keyword evidence="2" id="KW-1185">Reference proteome</keyword>
<dbReference type="Proteomes" id="UP000244005">
    <property type="component" value="Unassembled WGS sequence"/>
</dbReference>
<gene>
    <name evidence="1" type="ORF">MARPO_0002s0235</name>
</gene>
<organism evidence="1 2">
    <name type="scientific">Marchantia polymorpha</name>
    <name type="common">Common liverwort</name>
    <name type="synonym">Marchantia aquatica</name>
    <dbReference type="NCBI Taxonomy" id="3197"/>
    <lineage>
        <taxon>Eukaryota</taxon>
        <taxon>Viridiplantae</taxon>
        <taxon>Streptophyta</taxon>
        <taxon>Embryophyta</taxon>
        <taxon>Marchantiophyta</taxon>
        <taxon>Marchantiopsida</taxon>
        <taxon>Marchantiidae</taxon>
        <taxon>Marchantiales</taxon>
        <taxon>Marchantiaceae</taxon>
        <taxon>Marchantia</taxon>
    </lineage>
</organism>
<evidence type="ECO:0000313" key="2">
    <source>
        <dbReference type="Proteomes" id="UP000244005"/>
    </source>
</evidence>